<dbReference type="Gene3D" id="3.90.1590.10">
    <property type="entry name" value="glutathione-dependent formaldehyde- activating enzyme (gfa)"/>
    <property type="match status" value="1"/>
</dbReference>
<dbReference type="OrthoDB" id="406544at2759"/>
<dbReference type="PANTHER" id="PTHR33337:SF33">
    <property type="entry name" value="CENP-V_GFA DOMAIN-CONTAINING PROTEIN"/>
    <property type="match status" value="1"/>
</dbReference>
<dbReference type="InterPro" id="IPR006913">
    <property type="entry name" value="CENP-V/GFA"/>
</dbReference>
<evidence type="ECO:0000256" key="3">
    <source>
        <dbReference type="ARBA" id="ARBA00022833"/>
    </source>
</evidence>
<dbReference type="PANTHER" id="PTHR33337">
    <property type="entry name" value="GFA DOMAIN-CONTAINING PROTEIN"/>
    <property type="match status" value="1"/>
</dbReference>
<evidence type="ECO:0000313" key="6">
    <source>
        <dbReference type="EMBL" id="OXV09100.1"/>
    </source>
</evidence>
<accession>A0A232LY60</accession>
<evidence type="ECO:0000256" key="1">
    <source>
        <dbReference type="ARBA" id="ARBA00005495"/>
    </source>
</evidence>
<dbReference type="GO" id="GO:0016846">
    <property type="term" value="F:carbon-sulfur lyase activity"/>
    <property type="evidence" value="ECO:0007669"/>
    <property type="project" value="InterPro"/>
</dbReference>
<sequence length="172" mass="19325">MPSQSEFPLEGGCGCGNVRYRIETAPVFVHCCHCRWCQRESGSAFVLNAIIESDRVSHLREEPEVILTPSESEAGQKIARCRDCKVAVWSNYCNAGPVLRFIRVGTLDQPDRITPDIHIYVASKQPWVILPQGPPAVEEFYKVDEFWPAHGLERLEALKPKIDAYHAASKCS</sequence>
<evidence type="ECO:0000256" key="4">
    <source>
        <dbReference type="ARBA" id="ARBA00023239"/>
    </source>
</evidence>
<evidence type="ECO:0000259" key="5">
    <source>
        <dbReference type="PROSITE" id="PS51891"/>
    </source>
</evidence>
<dbReference type="EMBL" id="NPHW01003712">
    <property type="protein sequence ID" value="OXV09100.1"/>
    <property type="molecule type" value="Genomic_DNA"/>
</dbReference>
<evidence type="ECO:0000313" key="7">
    <source>
        <dbReference type="Proteomes" id="UP000243515"/>
    </source>
</evidence>
<feature type="domain" description="CENP-V/GFA" evidence="5">
    <location>
        <begin position="9"/>
        <end position="128"/>
    </location>
</feature>
<keyword evidence="2" id="KW-0479">Metal-binding</keyword>
<dbReference type="SUPFAM" id="SSF51316">
    <property type="entry name" value="Mss4-like"/>
    <property type="match status" value="1"/>
</dbReference>
<reference evidence="6 7" key="1">
    <citation type="journal article" date="2015" name="Environ. Microbiol.">
        <title>Metagenome sequence of Elaphomyces granulatus from sporocarp tissue reveals Ascomycota ectomycorrhizal fingerprints of genome expansion and a Proteobacteria-rich microbiome.</title>
        <authorList>
            <person name="Quandt C.A."/>
            <person name="Kohler A."/>
            <person name="Hesse C.N."/>
            <person name="Sharpton T.J."/>
            <person name="Martin F."/>
            <person name="Spatafora J.W."/>
        </authorList>
    </citation>
    <scope>NUCLEOTIDE SEQUENCE [LARGE SCALE GENOMIC DNA]</scope>
    <source>
        <strain evidence="6 7">OSC145934</strain>
    </source>
</reference>
<proteinExistence type="inferred from homology"/>
<keyword evidence="4" id="KW-0456">Lyase</keyword>
<dbReference type="InterPro" id="IPR011057">
    <property type="entry name" value="Mss4-like_sf"/>
</dbReference>
<name>A0A232LY60_9EURO</name>
<comment type="caution">
    <text evidence="6">The sequence shown here is derived from an EMBL/GenBank/DDBJ whole genome shotgun (WGS) entry which is preliminary data.</text>
</comment>
<dbReference type="AlphaFoldDB" id="A0A232LY60"/>
<evidence type="ECO:0000256" key="2">
    <source>
        <dbReference type="ARBA" id="ARBA00022723"/>
    </source>
</evidence>
<dbReference type="GO" id="GO:0046872">
    <property type="term" value="F:metal ion binding"/>
    <property type="evidence" value="ECO:0007669"/>
    <property type="project" value="UniProtKB-KW"/>
</dbReference>
<dbReference type="Proteomes" id="UP000243515">
    <property type="component" value="Unassembled WGS sequence"/>
</dbReference>
<keyword evidence="7" id="KW-1185">Reference proteome</keyword>
<comment type="similarity">
    <text evidence="1">Belongs to the Gfa family.</text>
</comment>
<gene>
    <name evidence="6" type="ORF">Egran_03136</name>
</gene>
<protein>
    <recommendedName>
        <fullName evidence="5">CENP-V/GFA domain-containing protein</fullName>
    </recommendedName>
</protein>
<dbReference type="Pfam" id="PF04828">
    <property type="entry name" value="GFA"/>
    <property type="match status" value="1"/>
</dbReference>
<keyword evidence="3" id="KW-0862">Zinc</keyword>
<dbReference type="PROSITE" id="PS51891">
    <property type="entry name" value="CENP_V_GFA"/>
    <property type="match status" value="1"/>
</dbReference>
<organism evidence="6 7">
    <name type="scientific">Elaphomyces granulatus</name>
    <dbReference type="NCBI Taxonomy" id="519963"/>
    <lineage>
        <taxon>Eukaryota</taxon>
        <taxon>Fungi</taxon>
        <taxon>Dikarya</taxon>
        <taxon>Ascomycota</taxon>
        <taxon>Pezizomycotina</taxon>
        <taxon>Eurotiomycetes</taxon>
        <taxon>Eurotiomycetidae</taxon>
        <taxon>Eurotiales</taxon>
        <taxon>Elaphomycetaceae</taxon>
        <taxon>Elaphomyces</taxon>
    </lineage>
</organism>